<dbReference type="AlphaFoldDB" id="A0A2Z4FJN6"/>
<name>A0A2Z4FJN6_9DELT</name>
<organism evidence="1 2">
    <name type="scientific">Bradymonas sediminis</name>
    <dbReference type="NCBI Taxonomy" id="1548548"/>
    <lineage>
        <taxon>Bacteria</taxon>
        <taxon>Deltaproteobacteria</taxon>
        <taxon>Bradymonadales</taxon>
        <taxon>Bradymonadaceae</taxon>
        <taxon>Bradymonas</taxon>
    </lineage>
</organism>
<dbReference type="EMBL" id="CP030032">
    <property type="protein sequence ID" value="AWV88926.1"/>
    <property type="molecule type" value="Genomic_DNA"/>
</dbReference>
<gene>
    <name evidence="1" type="ORF">DN745_06060</name>
</gene>
<reference evidence="1 2" key="1">
    <citation type="submission" date="2018-06" db="EMBL/GenBank/DDBJ databases">
        <title>Lujinxingia sediminis gen. nov. sp. nov., a new facultative anaerobic member of the class Deltaproteobacteria, and proposal of Lujinxingaceae fam. nov.</title>
        <authorList>
            <person name="Guo L.-Y."/>
            <person name="Li C.-M."/>
            <person name="Wang S."/>
            <person name="Du Z.-J."/>
        </authorList>
    </citation>
    <scope>NUCLEOTIDE SEQUENCE [LARGE SCALE GENOMIC DNA]</scope>
    <source>
        <strain evidence="1 2">FA350</strain>
    </source>
</reference>
<keyword evidence="2" id="KW-1185">Reference proteome</keyword>
<sequence length="215" mass="24199">MKIEDALKPEVSPYVFFTEYVPELFEARRELFCESSEVDVIVSVYFSDTDARYTCEFRADGCTVECDEMIDFPVATIIGNESDWEDFKRHMLEILVPLERRANDYRDRAAASMSRLTAEFLEQLERFDGVFECTLTAEGLDAPIEVELVLNDYDAPDGAARLRLGASFETGMALATGEIFPTDLPDRVRVGGELSLGLEIGGLLLKHFPELESRG</sequence>
<dbReference type="KEGG" id="bsed:DN745_06060"/>
<protein>
    <submittedName>
        <fullName evidence="1">Uncharacterized protein</fullName>
    </submittedName>
</protein>
<dbReference type="RefSeq" id="WP_111333008.1">
    <property type="nucleotide sequence ID" value="NZ_CP030032.1"/>
</dbReference>
<dbReference type="Proteomes" id="UP000249799">
    <property type="component" value="Chromosome"/>
</dbReference>
<accession>A0A2Z4FJN6</accession>
<evidence type="ECO:0000313" key="1">
    <source>
        <dbReference type="EMBL" id="AWV88926.1"/>
    </source>
</evidence>
<evidence type="ECO:0000313" key="2">
    <source>
        <dbReference type="Proteomes" id="UP000249799"/>
    </source>
</evidence>
<proteinExistence type="predicted"/>
<dbReference type="OrthoDB" id="5500741at2"/>